<name>A0A975BM45_9BACT</name>
<protein>
    <submittedName>
        <fullName evidence="1">Uncharacterized protein</fullName>
    </submittedName>
</protein>
<evidence type="ECO:0000313" key="2">
    <source>
        <dbReference type="Proteomes" id="UP000663722"/>
    </source>
</evidence>
<dbReference type="EMBL" id="CP061800">
    <property type="protein sequence ID" value="QTA87693.1"/>
    <property type="molecule type" value="Genomic_DNA"/>
</dbReference>
<reference evidence="1" key="1">
    <citation type="journal article" date="2021" name="Microb. Physiol.">
        <title>Proteogenomic Insights into the Physiology of Marine, Sulfate-Reducing, Filamentous Desulfonema limicola and Desulfonema magnum.</title>
        <authorList>
            <person name="Schnaars V."/>
            <person name="Wohlbrand L."/>
            <person name="Scheve S."/>
            <person name="Hinrichs C."/>
            <person name="Reinhardt R."/>
            <person name="Rabus R."/>
        </authorList>
    </citation>
    <scope>NUCLEOTIDE SEQUENCE</scope>
    <source>
        <strain evidence="1">4be13</strain>
    </source>
</reference>
<proteinExistence type="predicted"/>
<evidence type="ECO:0000313" key="1">
    <source>
        <dbReference type="EMBL" id="QTA87693.1"/>
    </source>
</evidence>
<accession>A0A975BM45</accession>
<gene>
    <name evidence="1" type="ORF">dnm_037270</name>
</gene>
<dbReference type="AlphaFoldDB" id="A0A975BM45"/>
<keyword evidence="2" id="KW-1185">Reference proteome</keyword>
<sequence>MKNFPHKISIIAVFIRNQQILKFFPNRWKCKNKIFALRIYKSTNRWERKNKIFGHPSFSSLHFQLK</sequence>
<dbReference type="Proteomes" id="UP000663722">
    <property type="component" value="Chromosome"/>
</dbReference>
<dbReference type="KEGG" id="dmm:dnm_037270"/>
<organism evidence="1 2">
    <name type="scientific">Desulfonema magnum</name>
    <dbReference type="NCBI Taxonomy" id="45655"/>
    <lineage>
        <taxon>Bacteria</taxon>
        <taxon>Pseudomonadati</taxon>
        <taxon>Thermodesulfobacteriota</taxon>
        <taxon>Desulfobacteria</taxon>
        <taxon>Desulfobacterales</taxon>
        <taxon>Desulfococcaceae</taxon>
        <taxon>Desulfonema</taxon>
    </lineage>
</organism>